<gene>
    <name evidence="8" type="ORF">MEDL_21027</name>
</gene>
<evidence type="ECO:0000256" key="3">
    <source>
        <dbReference type="ARBA" id="ARBA00022729"/>
    </source>
</evidence>
<evidence type="ECO:0000256" key="6">
    <source>
        <dbReference type="ARBA" id="ARBA00023180"/>
    </source>
</evidence>
<accession>A0A8S3RDL3</accession>
<reference evidence="8" key="1">
    <citation type="submission" date="2021-03" db="EMBL/GenBank/DDBJ databases">
        <authorList>
            <person name="Bekaert M."/>
        </authorList>
    </citation>
    <scope>NUCLEOTIDE SEQUENCE</scope>
</reference>
<dbReference type="SMART" id="SM00198">
    <property type="entry name" value="SCP"/>
    <property type="match status" value="1"/>
</dbReference>
<comment type="subcellular location">
    <subcellularLocation>
        <location evidence="1">Secreted</location>
    </subcellularLocation>
</comment>
<feature type="domain" description="Fibrinogen C-terminal" evidence="7">
    <location>
        <begin position="170"/>
        <end position="261"/>
    </location>
</feature>
<evidence type="ECO:0000256" key="1">
    <source>
        <dbReference type="ARBA" id="ARBA00004613"/>
    </source>
</evidence>
<proteinExistence type="predicted"/>
<dbReference type="PRINTS" id="PR00837">
    <property type="entry name" value="V5TPXLIKE"/>
</dbReference>
<keyword evidence="4" id="KW-0175">Coiled coil</keyword>
<evidence type="ECO:0000313" key="9">
    <source>
        <dbReference type="Proteomes" id="UP000683360"/>
    </source>
</evidence>
<keyword evidence="5" id="KW-1015">Disulfide bond</keyword>
<evidence type="ECO:0000313" key="8">
    <source>
        <dbReference type="EMBL" id="CAG2206717.1"/>
    </source>
</evidence>
<dbReference type="PANTHER" id="PTHR47221:SF6">
    <property type="entry name" value="FIBRINOGEN ALPHA CHAIN"/>
    <property type="match status" value="1"/>
</dbReference>
<evidence type="ECO:0000256" key="2">
    <source>
        <dbReference type="ARBA" id="ARBA00022525"/>
    </source>
</evidence>
<dbReference type="InterPro" id="IPR001283">
    <property type="entry name" value="CRISP-related"/>
</dbReference>
<comment type="caution">
    <text evidence="8">The sequence shown here is derived from an EMBL/GenBank/DDBJ whole genome shotgun (WGS) entry which is preliminary data.</text>
</comment>
<evidence type="ECO:0000256" key="5">
    <source>
        <dbReference type="ARBA" id="ARBA00023157"/>
    </source>
</evidence>
<dbReference type="AlphaFoldDB" id="A0A8S3RDL3"/>
<dbReference type="PANTHER" id="PTHR47221">
    <property type="entry name" value="FIBRINOGEN ALPHA CHAIN"/>
    <property type="match status" value="1"/>
</dbReference>
<dbReference type="Gene3D" id="3.90.215.10">
    <property type="entry name" value="Gamma Fibrinogen, chain A, domain 1"/>
    <property type="match status" value="1"/>
</dbReference>
<dbReference type="PROSITE" id="PS01009">
    <property type="entry name" value="CRISP_1"/>
    <property type="match status" value="1"/>
</dbReference>
<dbReference type="GO" id="GO:0005576">
    <property type="term" value="C:extracellular region"/>
    <property type="evidence" value="ECO:0007669"/>
    <property type="project" value="UniProtKB-SubCell"/>
</dbReference>
<dbReference type="EMBL" id="CAJPWZ010001059">
    <property type="protein sequence ID" value="CAG2206717.1"/>
    <property type="molecule type" value="Genomic_DNA"/>
</dbReference>
<keyword evidence="9" id="KW-1185">Reference proteome</keyword>
<organism evidence="8 9">
    <name type="scientific">Mytilus edulis</name>
    <name type="common">Blue mussel</name>
    <dbReference type="NCBI Taxonomy" id="6550"/>
    <lineage>
        <taxon>Eukaryota</taxon>
        <taxon>Metazoa</taxon>
        <taxon>Spiralia</taxon>
        <taxon>Lophotrochozoa</taxon>
        <taxon>Mollusca</taxon>
        <taxon>Bivalvia</taxon>
        <taxon>Autobranchia</taxon>
        <taxon>Pteriomorphia</taxon>
        <taxon>Mytilida</taxon>
        <taxon>Mytiloidea</taxon>
        <taxon>Mytilidae</taxon>
        <taxon>Mytilinae</taxon>
        <taxon>Mytilus</taxon>
    </lineage>
</organism>
<dbReference type="InterPro" id="IPR002181">
    <property type="entry name" value="Fibrinogen_a/b/g_C_dom"/>
</dbReference>
<dbReference type="SUPFAM" id="SSF56496">
    <property type="entry name" value="Fibrinogen C-terminal domain-like"/>
    <property type="match status" value="1"/>
</dbReference>
<protein>
    <submittedName>
        <fullName evidence="8">ANGPT2</fullName>
    </submittedName>
</protein>
<evidence type="ECO:0000256" key="4">
    <source>
        <dbReference type="ARBA" id="ARBA00023054"/>
    </source>
</evidence>
<dbReference type="InterPro" id="IPR036056">
    <property type="entry name" value="Fibrinogen-like_C"/>
</dbReference>
<dbReference type="NCBIfam" id="NF040941">
    <property type="entry name" value="GGGWT_bact"/>
    <property type="match status" value="1"/>
</dbReference>
<keyword evidence="6" id="KW-0325">Glycoprotein</keyword>
<dbReference type="SMART" id="SM00186">
    <property type="entry name" value="FBG"/>
    <property type="match status" value="1"/>
</dbReference>
<dbReference type="InterPro" id="IPR014044">
    <property type="entry name" value="CAP_dom"/>
</dbReference>
<dbReference type="InterPro" id="IPR018244">
    <property type="entry name" value="Allrgn_V5/Tpx1_CS"/>
</dbReference>
<dbReference type="PROSITE" id="PS51406">
    <property type="entry name" value="FIBRINOGEN_C_2"/>
    <property type="match status" value="1"/>
</dbReference>
<dbReference type="OrthoDB" id="9990035at2759"/>
<keyword evidence="2" id="KW-0964">Secreted</keyword>
<dbReference type="Proteomes" id="UP000683360">
    <property type="component" value="Unassembled WGS sequence"/>
</dbReference>
<dbReference type="InterPro" id="IPR037579">
    <property type="entry name" value="FIB_ANG-like"/>
</dbReference>
<keyword evidence="3" id="KW-0732">Signal</keyword>
<evidence type="ECO:0000259" key="7">
    <source>
        <dbReference type="PROSITE" id="PS51406"/>
    </source>
</evidence>
<name>A0A8S3RDL3_MYTED</name>
<dbReference type="InterPro" id="IPR014716">
    <property type="entry name" value="Fibrinogen_a/b/g_C_1"/>
</dbReference>
<sequence>MDKKCTIWLPVKVDTFFKKVCMQHDYFVSNDIVVYFNTISLVFSFVMEQHCINMLHCLLVLSLLFALNSSLESKDIRDVRTNRESEEKTRVDDILHELQGICLQENELRDVTKLKKDTQSILKSMAVYKDVVKMNKQLKDDIKWILEESRGEKEVSRIVRLLKHDVKGICGRKETGKDCTELKKSTATSGVYQIFPDKTEGVKAYCDMDTDNGGWTIIQKRYDGSVNFQRSWTEYENGFGNVKGEYWLGNKHIHRLTSRARDILAATRSWEKEQDHYNIYTNNCVPGEMCGHYTQMVWADTETVGCAMWKCPYIHNLGWRDAYIVVCDYGPGGNISGRKPYIIGQTCAECSKSNLRVTMDYVFDNLINTWSLTFVRCWTK</sequence>
<dbReference type="Pfam" id="PF00147">
    <property type="entry name" value="Fibrinogen_C"/>
    <property type="match status" value="1"/>
</dbReference>